<dbReference type="RefSeq" id="WP_345270873.1">
    <property type="nucleotide sequence ID" value="NZ_BAABHB010000016.1"/>
</dbReference>
<reference evidence="5" key="1">
    <citation type="journal article" date="2019" name="Int. J. Syst. Evol. Microbiol.">
        <title>The Global Catalogue of Microorganisms (GCM) 10K type strain sequencing project: providing services to taxonomists for standard genome sequencing and annotation.</title>
        <authorList>
            <consortium name="The Broad Institute Genomics Platform"/>
            <consortium name="The Broad Institute Genome Sequencing Center for Infectious Disease"/>
            <person name="Wu L."/>
            <person name="Ma J."/>
        </authorList>
    </citation>
    <scope>NUCLEOTIDE SEQUENCE [LARGE SCALE GENOMIC DNA]</scope>
    <source>
        <strain evidence="5">JCM 17925</strain>
    </source>
</reference>
<keyword evidence="5" id="KW-1185">Reference proteome</keyword>
<dbReference type="SMART" id="SM00364">
    <property type="entry name" value="LRR_BAC"/>
    <property type="match status" value="6"/>
</dbReference>
<dbReference type="InterPro" id="IPR032675">
    <property type="entry name" value="LRR_dom_sf"/>
</dbReference>
<proteinExistence type="predicted"/>
<dbReference type="PROSITE" id="PS51450">
    <property type="entry name" value="LRR"/>
    <property type="match status" value="3"/>
</dbReference>
<evidence type="ECO:0008006" key="6">
    <source>
        <dbReference type="Google" id="ProtNLM"/>
    </source>
</evidence>
<organism evidence="4 5">
    <name type="scientific">Nibrella viscosa</name>
    <dbReference type="NCBI Taxonomy" id="1084524"/>
    <lineage>
        <taxon>Bacteria</taxon>
        <taxon>Pseudomonadati</taxon>
        <taxon>Bacteroidota</taxon>
        <taxon>Cytophagia</taxon>
        <taxon>Cytophagales</taxon>
        <taxon>Spirosomataceae</taxon>
        <taxon>Nibrella</taxon>
    </lineage>
</organism>
<dbReference type="SUPFAM" id="SSF52058">
    <property type="entry name" value="L domain-like"/>
    <property type="match status" value="1"/>
</dbReference>
<evidence type="ECO:0000256" key="3">
    <source>
        <dbReference type="SAM" id="SignalP"/>
    </source>
</evidence>
<evidence type="ECO:0000256" key="1">
    <source>
        <dbReference type="ARBA" id="ARBA00022614"/>
    </source>
</evidence>
<feature type="signal peptide" evidence="3">
    <location>
        <begin position="1"/>
        <end position="20"/>
    </location>
</feature>
<protein>
    <recommendedName>
        <fullName evidence="6">Leucine-rich repeat (LRR) protein</fullName>
    </recommendedName>
</protein>
<evidence type="ECO:0000256" key="2">
    <source>
        <dbReference type="ARBA" id="ARBA00022737"/>
    </source>
</evidence>
<dbReference type="Pfam" id="PF13516">
    <property type="entry name" value="LRR_6"/>
    <property type="match status" value="1"/>
</dbReference>
<dbReference type="PRINTS" id="PR00019">
    <property type="entry name" value="LEURICHRPT"/>
</dbReference>
<dbReference type="InterPro" id="IPR003591">
    <property type="entry name" value="Leu-rich_rpt_typical-subtyp"/>
</dbReference>
<dbReference type="Proteomes" id="UP001500936">
    <property type="component" value="Unassembled WGS sequence"/>
</dbReference>
<dbReference type="PANTHER" id="PTHR48051:SF1">
    <property type="entry name" value="RAS SUPPRESSOR PROTEIN 1"/>
    <property type="match status" value="1"/>
</dbReference>
<dbReference type="SMART" id="SM00369">
    <property type="entry name" value="LRR_TYP"/>
    <property type="match status" value="8"/>
</dbReference>
<dbReference type="InterPro" id="IPR050216">
    <property type="entry name" value="LRR_domain-containing"/>
</dbReference>
<keyword evidence="3" id="KW-0732">Signal</keyword>
<feature type="chain" id="PRO_5045399104" description="Leucine-rich repeat (LRR) protein" evidence="3">
    <location>
        <begin position="21"/>
        <end position="468"/>
    </location>
</feature>
<evidence type="ECO:0000313" key="5">
    <source>
        <dbReference type="Proteomes" id="UP001500936"/>
    </source>
</evidence>
<dbReference type="Pfam" id="PF00560">
    <property type="entry name" value="LRR_1"/>
    <property type="match status" value="1"/>
</dbReference>
<accession>A0ABP8KWI3</accession>
<keyword evidence="1" id="KW-0433">Leucine-rich repeat</keyword>
<gene>
    <name evidence="4" type="ORF">GCM10023187_50850</name>
</gene>
<keyword evidence="2" id="KW-0677">Repeat</keyword>
<evidence type="ECO:0000313" key="4">
    <source>
        <dbReference type="EMBL" id="GAA4417945.1"/>
    </source>
</evidence>
<comment type="caution">
    <text evidence="4">The sequence shown here is derived from an EMBL/GenBank/DDBJ whole genome shotgun (WGS) entry which is preliminary data.</text>
</comment>
<dbReference type="EMBL" id="BAABHB010000016">
    <property type="protein sequence ID" value="GAA4417945.1"/>
    <property type="molecule type" value="Genomic_DNA"/>
</dbReference>
<dbReference type="Pfam" id="PF13855">
    <property type="entry name" value="LRR_8"/>
    <property type="match status" value="3"/>
</dbReference>
<dbReference type="PANTHER" id="PTHR48051">
    <property type="match status" value="1"/>
</dbReference>
<name>A0ABP8KWI3_9BACT</name>
<sequence length="468" mass="53982">MKPLSVSLLLLCGLVLNAYAQSRVVLLRDTATVQVSPKQLAGRYPSVTGIRQRKEDFDSLRKYQGQWDQFLRQNQKQIPVKGVLLQADEFIRPDGSYDWVFCRFYQAALTPEQETQLLELMREWYERHPHPVKTTTGFRQTGMQTIGIVTPPRTTRKGPGIINTLEAAKATTRPDTVKALLLNQLELTSIPDEVYRFPNLEELDLSRNSLNRIPGRLTRDIPHLKRLSVMFNGLHADSLSFVKNRHLLALNIQGNKFTDIPVSVRQNRKLESLWLGNNKLTTLDISRIRSLRRLTDLNLYNVGLSSIPPQIRRFRRLKVLDLYYNKLTELPPSIGRLRRLEQLAISHNQLKTLPQSVRKLRRLQMLYAHHNQLSDLPARLNQLKALRIVDVGYNWFSTVPPVLSRLPSLEELDLSSNNLHDLPGSLVNLRQLKKLYLRQNPVTRKAASEAPYTLLIDQLKTNQTEVFY</sequence>
<dbReference type="Gene3D" id="3.80.10.10">
    <property type="entry name" value="Ribonuclease Inhibitor"/>
    <property type="match status" value="3"/>
</dbReference>
<dbReference type="InterPro" id="IPR001611">
    <property type="entry name" value="Leu-rich_rpt"/>
</dbReference>